<keyword evidence="3" id="KW-1185">Reference proteome</keyword>
<reference evidence="2 3" key="1">
    <citation type="submission" date="2018-06" db="EMBL/GenBank/DDBJ databases">
        <title>Genomic Encyclopedia of Archaeal and Bacterial Type Strains, Phase II (KMG-II): from individual species to whole genera.</title>
        <authorList>
            <person name="Goeker M."/>
        </authorList>
    </citation>
    <scope>NUCLEOTIDE SEQUENCE [LARGE SCALE GENOMIC DNA]</scope>
    <source>
        <strain evidence="2 3">ATCC BAA-1881</strain>
    </source>
</reference>
<dbReference type="Pfam" id="PF01047">
    <property type="entry name" value="MarR"/>
    <property type="match status" value="1"/>
</dbReference>
<dbReference type="PANTHER" id="PTHR33164">
    <property type="entry name" value="TRANSCRIPTIONAL REGULATOR, MARR FAMILY"/>
    <property type="match status" value="1"/>
</dbReference>
<accession>A0A326U0Y0</accession>
<protein>
    <submittedName>
        <fullName evidence="2">DNA-binding MarR family transcriptional regulator</fullName>
    </submittedName>
</protein>
<keyword evidence="2" id="KW-0238">DNA-binding</keyword>
<dbReference type="InterPro" id="IPR000835">
    <property type="entry name" value="HTH_MarR-typ"/>
</dbReference>
<dbReference type="PANTHER" id="PTHR33164:SF99">
    <property type="entry name" value="MARR FAMILY REGULATORY PROTEIN"/>
    <property type="match status" value="1"/>
</dbReference>
<dbReference type="AlphaFoldDB" id="A0A326U0Y0"/>
<dbReference type="InterPro" id="IPR036388">
    <property type="entry name" value="WH-like_DNA-bd_sf"/>
</dbReference>
<dbReference type="EMBL" id="QKUF01000023">
    <property type="protein sequence ID" value="PZW24099.1"/>
    <property type="molecule type" value="Genomic_DNA"/>
</dbReference>
<name>A0A326U0Y0_THEHA</name>
<evidence type="ECO:0000313" key="3">
    <source>
        <dbReference type="Proteomes" id="UP000248806"/>
    </source>
</evidence>
<evidence type="ECO:0000259" key="1">
    <source>
        <dbReference type="PROSITE" id="PS50995"/>
    </source>
</evidence>
<comment type="caution">
    <text evidence="2">The sequence shown here is derived from an EMBL/GenBank/DDBJ whole genome shotgun (WGS) entry which is preliminary data.</text>
</comment>
<dbReference type="InterPro" id="IPR036390">
    <property type="entry name" value="WH_DNA-bd_sf"/>
</dbReference>
<gene>
    <name evidence="2" type="ORF">EI42_04790</name>
</gene>
<dbReference type="GO" id="GO:0003677">
    <property type="term" value="F:DNA binding"/>
    <property type="evidence" value="ECO:0007669"/>
    <property type="project" value="UniProtKB-KW"/>
</dbReference>
<dbReference type="SMART" id="SM00347">
    <property type="entry name" value="HTH_MARR"/>
    <property type="match status" value="1"/>
</dbReference>
<organism evidence="2 3">
    <name type="scientific">Thermosporothrix hazakensis</name>
    <dbReference type="NCBI Taxonomy" id="644383"/>
    <lineage>
        <taxon>Bacteria</taxon>
        <taxon>Bacillati</taxon>
        <taxon>Chloroflexota</taxon>
        <taxon>Ktedonobacteria</taxon>
        <taxon>Ktedonobacterales</taxon>
        <taxon>Thermosporotrichaceae</taxon>
        <taxon>Thermosporothrix</taxon>
    </lineage>
</organism>
<sequence length="154" mass="17703">MAKQKLSQKQEAVWTSYQRMRLRLAGQLNQELAQKTGLSEADFEILSLLSQKAEEPVRALALRCGLEWEKSRLSHQLRRMEARGLITRGECPEDNRGTVIRATELGRKLAIEARDCYEQAVQRYVMDVLTPEQLEALGSISERILKQLEKPHRS</sequence>
<dbReference type="Proteomes" id="UP000248806">
    <property type="component" value="Unassembled WGS sequence"/>
</dbReference>
<dbReference type="InterPro" id="IPR039422">
    <property type="entry name" value="MarR/SlyA-like"/>
</dbReference>
<dbReference type="GO" id="GO:0003700">
    <property type="term" value="F:DNA-binding transcription factor activity"/>
    <property type="evidence" value="ECO:0007669"/>
    <property type="project" value="InterPro"/>
</dbReference>
<dbReference type="PROSITE" id="PS50995">
    <property type="entry name" value="HTH_MARR_2"/>
    <property type="match status" value="1"/>
</dbReference>
<dbReference type="RefSeq" id="WP_137686313.1">
    <property type="nucleotide sequence ID" value="NZ_BIFX01000002.1"/>
</dbReference>
<evidence type="ECO:0000313" key="2">
    <source>
        <dbReference type="EMBL" id="PZW24099.1"/>
    </source>
</evidence>
<dbReference type="Gene3D" id="1.10.10.10">
    <property type="entry name" value="Winged helix-like DNA-binding domain superfamily/Winged helix DNA-binding domain"/>
    <property type="match status" value="1"/>
</dbReference>
<proteinExistence type="predicted"/>
<dbReference type="SUPFAM" id="SSF46785">
    <property type="entry name" value="Winged helix' DNA-binding domain"/>
    <property type="match status" value="1"/>
</dbReference>
<feature type="domain" description="HTH marR-type" evidence="1">
    <location>
        <begin position="1"/>
        <end position="146"/>
    </location>
</feature>
<dbReference type="GO" id="GO:0006950">
    <property type="term" value="P:response to stress"/>
    <property type="evidence" value="ECO:0007669"/>
    <property type="project" value="TreeGrafter"/>
</dbReference>
<dbReference type="OrthoDB" id="8635520at2"/>